<dbReference type="PROSITE" id="PS51380">
    <property type="entry name" value="EXS"/>
    <property type="match status" value="1"/>
</dbReference>
<gene>
    <name evidence="10" type="ORF">PRZ48_007458</name>
</gene>
<feature type="domain" description="SPX" evidence="9">
    <location>
        <begin position="1"/>
        <end position="237"/>
    </location>
</feature>
<evidence type="ECO:0000259" key="9">
    <source>
        <dbReference type="PROSITE" id="PS51382"/>
    </source>
</evidence>
<comment type="similarity">
    <text evidence="2">Belongs to the SYG1 (TC 2.A.94) family.</text>
</comment>
<dbReference type="Proteomes" id="UP001305779">
    <property type="component" value="Unassembled WGS sequence"/>
</dbReference>
<proteinExistence type="inferred from homology"/>
<feature type="compositionally biased region" description="Basic and acidic residues" evidence="6">
    <location>
        <begin position="729"/>
        <end position="747"/>
    </location>
</feature>
<evidence type="ECO:0000313" key="10">
    <source>
        <dbReference type="EMBL" id="KAK4501649.1"/>
    </source>
</evidence>
<reference evidence="10 11" key="1">
    <citation type="journal article" date="2023" name="G3 (Bethesda)">
        <title>A chromosome-level genome assembly of Zasmidium syzygii isolated from banana leaves.</title>
        <authorList>
            <person name="van Westerhoven A.C."/>
            <person name="Mehrabi R."/>
            <person name="Talebi R."/>
            <person name="Steentjes M.B.F."/>
            <person name="Corcolon B."/>
            <person name="Chong P.A."/>
            <person name="Kema G.H.J."/>
            <person name="Seidl M.F."/>
        </authorList>
    </citation>
    <scope>NUCLEOTIDE SEQUENCE [LARGE SCALE GENOMIC DNA]</scope>
    <source>
        <strain evidence="10 11">P124</strain>
    </source>
</reference>
<evidence type="ECO:0000256" key="4">
    <source>
        <dbReference type="ARBA" id="ARBA00022989"/>
    </source>
</evidence>
<keyword evidence="3 7" id="KW-0812">Transmembrane</keyword>
<dbReference type="PROSITE" id="PS51382">
    <property type="entry name" value="SPX"/>
    <property type="match status" value="1"/>
</dbReference>
<evidence type="ECO:0000313" key="11">
    <source>
        <dbReference type="Proteomes" id="UP001305779"/>
    </source>
</evidence>
<evidence type="ECO:0000256" key="7">
    <source>
        <dbReference type="SAM" id="Phobius"/>
    </source>
</evidence>
<evidence type="ECO:0000256" key="2">
    <source>
        <dbReference type="ARBA" id="ARBA00009665"/>
    </source>
</evidence>
<dbReference type="CDD" id="cd14475">
    <property type="entry name" value="SPX_SYG1_like"/>
    <property type="match status" value="1"/>
</dbReference>
<feature type="domain" description="EXS" evidence="8">
    <location>
        <begin position="492"/>
        <end position="688"/>
    </location>
</feature>
<dbReference type="PANTHER" id="PTHR10783">
    <property type="entry name" value="XENOTROPIC AND POLYTROPIC RETROVIRUS RECEPTOR 1-RELATED"/>
    <property type="match status" value="1"/>
</dbReference>
<feature type="compositionally biased region" description="Low complexity" evidence="6">
    <location>
        <begin position="706"/>
        <end position="717"/>
    </location>
</feature>
<feature type="transmembrane region" description="Helical" evidence="7">
    <location>
        <begin position="299"/>
        <end position="317"/>
    </location>
</feature>
<dbReference type="Pfam" id="PF03124">
    <property type="entry name" value="EXS"/>
    <property type="match status" value="1"/>
</dbReference>
<keyword evidence="11" id="KW-1185">Reference proteome</keyword>
<keyword evidence="5 7" id="KW-0472">Membrane</keyword>
<feature type="region of interest" description="Disordered" evidence="6">
    <location>
        <begin position="691"/>
        <end position="757"/>
    </location>
</feature>
<dbReference type="InterPro" id="IPR004342">
    <property type="entry name" value="EXS_C"/>
</dbReference>
<dbReference type="InterPro" id="IPR004331">
    <property type="entry name" value="SPX_dom"/>
</dbReference>
<name>A0ABR0EJD8_ZASCE</name>
<feature type="transmembrane region" description="Helical" evidence="7">
    <location>
        <begin position="378"/>
        <end position="400"/>
    </location>
</feature>
<evidence type="ECO:0000256" key="6">
    <source>
        <dbReference type="SAM" id="MobiDB-lite"/>
    </source>
</evidence>
<feature type="transmembrane region" description="Helical" evidence="7">
    <location>
        <begin position="412"/>
        <end position="433"/>
    </location>
</feature>
<dbReference type="EMBL" id="JAXOVC010000005">
    <property type="protein sequence ID" value="KAK4501649.1"/>
    <property type="molecule type" value="Genomic_DNA"/>
</dbReference>
<feature type="region of interest" description="Disordered" evidence="6">
    <location>
        <begin position="111"/>
        <end position="139"/>
    </location>
</feature>
<evidence type="ECO:0000259" key="8">
    <source>
        <dbReference type="PROSITE" id="PS51380"/>
    </source>
</evidence>
<protein>
    <submittedName>
        <fullName evidence="10">Uncharacterized protein</fullName>
    </submittedName>
</protein>
<evidence type="ECO:0000256" key="5">
    <source>
        <dbReference type="ARBA" id="ARBA00023136"/>
    </source>
</evidence>
<sequence>MKFAKTLQEEEVAEWQDYYLDYKLGKKKVKAVQRAIKQLPDLRSQSSTSLQAIQEVDTRRADFFKFLDEQLKKINDFYRAEEQEAARRAELLREQLQTLAEGRRNAALSAVPQPAPTENGNGNGHQAKPSPPPSPSRPTFRQRLMRTISEQKHAVQHAFGHHSTWVPNEHQRDYSRKPERLPPHHVAKRRLKALMQEEYRHLEMIRSFSDMNRTAFRKIIKKYLKETWSLDTGDRVTYMDDKVNKAYFVTSEEVQKLFDEYERLYAEHFERENRKVAASKLRARNVKPMQYVAPCGRAGFAYGAAFVLAILGIVYGAEDLFGVQPYSGQAVYLLQLYGGWFLVLYMAALFVVACAVFNRYRVNYGFIFELDPKSALNWFQMSEIVAWLFLGLGLVMALNFAFQVGGVYFYRYWFVVLMTGTILALALPAPFFYHRARKWIFFTLGRQLIPLFIHVEFRDFLGGDILCSLTYSLGNLFLFACVYDHEWNRPSQCSSSHHWGIGIMTCIPGLIRALQCLKRFWDEKAAFPHLVNFGKYCFTIGQYAFLCVYRLNVTKDWTLALFATVASVNSIYCIVWDIQYDWSLGNFEAKHWGLRETLIFRKHAWVYYVAIVIDVILRLNWIPYCIWTKDAQHASIVSFIVGFSEVSRRGMWIIFRLENEQAANIERRKAVRDMKLPYKFISPASGPLQLDSTPAVEAATAPSLESQTTPTTPAASTLSRIGTRMRTAHVHDYQRRPESTREERYVGDDDDDDDDDE</sequence>
<dbReference type="PANTHER" id="PTHR10783:SF103">
    <property type="entry name" value="SOLUTE CARRIER FAMILY 53 MEMBER 1"/>
    <property type="match status" value="1"/>
</dbReference>
<feature type="compositionally biased region" description="Acidic residues" evidence="6">
    <location>
        <begin position="748"/>
        <end position="757"/>
    </location>
</feature>
<comment type="subcellular location">
    <subcellularLocation>
        <location evidence="1">Membrane</location>
        <topology evidence="1">Multi-pass membrane protein</topology>
    </subcellularLocation>
</comment>
<evidence type="ECO:0000256" key="1">
    <source>
        <dbReference type="ARBA" id="ARBA00004141"/>
    </source>
</evidence>
<dbReference type="Pfam" id="PF03105">
    <property type="entry name" value="SPX"/>
    <property type="match status" value="2"/>
</dbReference>
<feature type="transmembrane region" description="Helical" evidence="7">
    <location>
        <begin position="605"/>
        <end position="624"/>
    </location>
</feature>
<feature type="transmembrane region" description="Helical" evidence="7">
    <location>
        <begin position="337"/>
        <end position="357"/>
    </location>
</feature>
<evidence type="ECO:0000256" key="3">
    <source>
        <dbReference type="ARBA" id="ARBA00022692"/>
    </source>
</evidence>
<organism evidence="10 11">
    <name type="scientific">Zasmidium cellare</name>
    <name type="common">Wine cellar mold</name>
    <name type="synonym">Racodium cellare</name>
    <dbReference type="NCBI Taxonomy" id="395010"/>
    <lineage>
        <taxon>Eukaryota</taxon>
        <taxon>Fungi</taxon>
        <taxon>Dikarya</taxon>
        <taxon>Ascomycota</taxon>
        <taxon>Pezizomycotina</taxon>
        <taxon>Dothideomycetes</taxon>
        <taxon>Dothideomycetidae</taxon>
        <taxon>Mycosphaerellales</taxon>
        <taxon>Mycosphaerellaceae</taxon>
        <taxon>Zasmidium</taxon>
    </lineage>
</organism>
<accession>A0ABR0EJD8</accession>
<comment type="caution">
    <text evidence="10">The sequence shown here is derived from an EMBL/GenBank/DDBJ whole genome shotgun (WGS) entry which is preliminary data.</text>
</comment>
<keyword evidence="4 7" id="KW-1133">Transmembrane helix</keyword>